<dbReference type="OMA" id="WILAPEH"/>
<accession>U1HX06</accession>
<name>U1HX06_ENDPU</name>
<dbReference type="OrthoDB" id="5424391at2759"/>
<proteinExistence type="predicted"/>
<gene>
    <name evidence="1" type="ORF">EPUS_00122</name>
</gene>
<protein>
    <submittedName>
        <fullName evidence="1">Uncharacterized protein</fullName>
    </submittedName>
</protein>
<sequence>MKLTPTLYVRSWIAKLHPPMPTTPQENKQLLSLLSSSFQRRLDDAHPPVQPRENMRQATVCVSGPAAHNSSARATMDHLQSLLHHPLLAQNAAHHPKPQTEAAQAATMMDQAMLRGQANLNLVDRCMQVYLRTLQSGEVKDEFRLGRRISAWFTSSNPATKDRFLSSPGALCNAVPILYADGLEEVVWEWLGVLYSRKVDVVDFQGEAEVPMASKPSQWVLQETHLTFLMIKEALRRSRLNAAVQQLVQASAYMSKTGRMSSVVRSSQPWQASTRAVTLALLRRRHRHGLSAVLFDQLLDHRSSWADADFLTSKLMPLYHPAQPSAQELAMTVEQANDSMQVHFDHIKVMSGSAQKVVLNALLDGAQLLLLQDSSSVQQAQLILDLVEKQFPNLSDVKHKEATQKRIQSARQTILPQHFVDHPIGVI</sequence>
<organism evidence="1 2">
    <name type="scientific">Endocarpon pusillum (strain Z07020 / HMAS-L-300199)</name>
    <name type="common">Lichen-forming fungus</name>
    <dbReference type="NCBI Taxonomy" id="1263415"/>
    <lineage>
        <taxon>Eukaryota</taxon>
        <taxon>Fungi</taxon>
        <taxon>Dikarya</taxon>
        <taxon>Ascomycota</taxon>
        <taxon>Pezizomycotina</taxon>
        <taxon>Eurotiomycetes</taxon>
        <taxon>Chaetothyriomycetidae</taxon>
        <taxon>Verrucariales</taxon>
        <taxon>Verrucariaceae</taxon>
        <taxon>Endocarpon</taxon>
    </lineage>
</organism>
<reference evidence="2" key="1">
    <citation type="journal article" date="2014" name="BMC Genomics">
        <title>Genome characteristics reveal the impact of lichenization on lichen-forming fungus Endocarpon pusillum Hedwig (Verrucariales, Ascomycota).</title>
        <authorList>
            <person name="Wang Y.-Y."/>
            <person name="Liu B."/>
            <person name="Zhang X.-Y."/>
            <person name="Zhou Q.-M."/>
            <person name="Zhang T."/>
            <person name="Li H."/>
            <person name="Yu Y.-F."/>
            <person name="Zhang X.-L."/>
            <person name="Hao X.-Y."/>
            <person name="Wang M."/>
            <person name="Wang L."/>
            <person name="Wei J.-C."/>
        </authorList>
    </citation>
    <scope>NUCLEOTIDE SEQUENCE [LARGE SCALE GENOMIC DNA]</scope>
    <source>
        <strain evidence="2">Z07020 / HMAS-L-300199</strain>
    </source>
</reference>
<dbReference type="HOGENOM" id="CLU_642490_0_0_1"/>
<dbReference type="Proteomes" id="UP000019373">
    <property type="component" value="Unassembled WGS sequence"/>
</dbReference>
<dbReference type="RefSeq" id="XP_007787342.1">
    <property type="nucleotide sequence ID" value="XM_007789152.1"/>
</dbReference>
<keyword evidence="2" id="KW-1185">Reference proteome</keyword>
<dbReference type="EMBL" id="KE720815">
    <property type="protein sequence ID" value="ERF75330.1"/>
    <property type="molecule type" value="Genomic_DNA"/>
</dbReference>
<dbReference type="GeneID" id="19235187"/>
<evidence type="ECO:0000313" key="1">
    <source>
        <dbReference type="EMBL" id="ERF75330.1"/>
    </source>
</evidence>
<evidence type="ECO:0000313" key="2">
    <source>
        <dbReference type="Proteomes" id="UP000019373"/>
    </source>
</evidence>
<dbReference type="eggNOG" id="ENOG502SF5T">
    <property type="taxonomic scope" value="Eukaryota"/>
</dbReference>
<dbReference type="AlphaFoldDB" id="U1HX06"/>